<dbReference type="PANTHER" id="PTHR39210">
    <property type="entry name" value="HEPARIN-SULFATE LYASE"/>
    <property type="match status" value="1"/>
</dbReference>
<dbReference type="InterPro" id="IPR031680">
    <property type="entry name" value="Hepar_II_III_N"/>
</dbReference>
<dbReference type="Gene3D" id="1.50.10.100">
    <property type="entry name" value="Chondroitin AC/alginate lyase"/>
    <property type="match status" value="1"/>
</dbReference>
<evidence type="ECO:0000256" key="3">
    <source>
        <dbReference type="ARBA" id="ARBA00022764"/>
    </source>
</evidence>
<dbReference type="InterPro" id="IPR008929">
    <property type="entry name" value="Chondroitin_lyas"/>
</dbReference>
<accession>A0ABW3HFG6</accession>
<comment type="caution">
    <text evidence="7">The sequence shown here is derived from an EMBL/GenBank/DDBJ whole genome shotgun (WGS) entry which is preliminary data.</text>
</comment>
<keyword evidence="8" id="KW-1185">Reference proteome</keyword>
<gene>
    <name evidence="7" type="ORF">ACFQ0F_06430</name>
</gene>
<name>A0ABW3HFG6_9GAMM</name>
<feature type="domain" description="Heparin-sulfate lyase N-terminal" evidence="6">
    <location>
        <begin position="116"/>
        <end position="288"/>
    </location>
</feature>
<comment type="subcellular location">
    <subcellularLocation>
        <location evidence="1">Periplasm</location>
    </subcellularLocation>
</comment>
<dbReference type="RefSeq" id="WP_379070338.1">
    <property type="nucleotide sequence ID" value="NZ_JBHTIT010000001.1"/>
</dbReference>
<evidence type="ECO:0000313" key="7">
    <source>
        <dbReference type="EMBL" id="MFD0950026.1"/>
    </source>
</evidence>
<dbReference type="PANTHER" id="PTHR39210:SF1">
    <property type="entry name" value="HEPARIN-SULFATE LYASE"/>
    <property type="match status" value="1"/>
</dbReference>
<keyword evidence="2" id="KW-0732">Signal</keyword>
<evidence type="ECO:0000259" key="5">
    <source>
        <dbReference type="Pfam" id="PF07940"/>
    </source>
</evidence>
<evidence type="ECO:0000256" key="4">
    <source>
        <dbReference type="ARBA" id="ARBA00023239"/>
    </source>
</evidence>
<dbReference type="Pfam" id="PF07940">
    <property type="entry name" value="Hepar_II_III_C"/>
    <property type="match status" value="1"/>
</dbReference>
<dbReference type="SUPFAM" id="SSF48230">
    <property type="entry name" value="Chondroitin AC/alginate lyase"/>
    <property type="match status" value="1"/>
</dbReference>
<organism evidence="7 8">
    <name type="scientific">Paraperlucidibaca wandonensis</name>
    <dbReference type="NCBI Taxonomy" id="1268273"/>
    <lineage>
        <taxon>Bacteria</taxon>
        <taxon>Pseudomonadati</taxon>
        <taxon>Pseudomonadota</taxon>
        <taxon>Gammaproteobacteria</taxon>
        <taxon>Moraxellales</taxon>
        <taxon>Moraxellaceae</taxon>
        <taxon>Paraperlucidibaca</taxon>
    </lineage>
</organism>
<dbReference type="Pfam" id="PF16889">
    <property type="entry name" value="Hepar_II_III_N"/>
    <property type="match status" value="1"/>
</dbReference>
<protein>
    <submittedName>
        <fullName evidence="7">Heparinase II/III family protein</fullName>
    </submittedName>
</protein>
<feature type="domain" description="Heparinase II/III-like C-terminal" evidence="5">
    <location>
        <begin position="321"/>
        <end position="540"/>
    </location>
</feature>
<sequence>MLNYFFKLYNTIKPLKFEQLWFRLYYRIKKTEVIPTKTFLSNYVWGWNGPSLYEQSIFEYGRVNFLSLDGVVNSSEIWNDTGQEKLWLYNLHYFDDLSSVTYQERESIHYSFINRWIEENPPCFGNGWEPYPLSLRLVNWVKWFSKKKGVEQRYLNSIAQQASALSQQLEYHILGNHLFANGKALTFAGAYLLGEESEGFLNLGLKILDREIDEQFLADGAHFELSPMYHEILLLDLLELIDLAKTSQNVNLLDRLNNWELVAKKALCWLKTMIHPDGEISFFNDAAIGIAASPAEIFSYASKLGIDYQVPLNILTTNHGSGYSRVQNDTYTLLFDHANVGPDYLPGHAHADTLSFEMSVSTQRVFVNSGTSLYGISKERLRQRETPAHNTVVVDGQSSSEVWSGFRVARRAYSCLIKAEESSGNVVLSACHDGYKRLKQKVTHTRTISALTDTCIIIDDLSAKAAAEFNLHVHPDVDLKQVNQTCLELSLACKSKVILVSSHAYFIEDSTWHPEFGTTIPNKKIVIPFNNGQLITEIKIQKE</sequence>
<evidence type="ECO:0000259" key="6">
    <source>
        <dbReference type="Pfam" id="PF16889"/>
    </source>
</evidence>
<evidence type="ECO:0000313" key="8">
    <source>
        <dbReference type="Proteomes" id="UP001597044"/>
    </source>
</evidence>
<dbReference type="Proteomes" id="UP001597044">
    <property type="component" value="Unassembled WGS sequence"/>
</dbReference>
<keyword evidence="3" id="KW-0574">Periplasm</keyword>
<keyword evidence="4" id="KW-0456">Lyase</keyword>
<evidence type="ECO:0000256" key="2">
    <source>
        <dbReference type="ARBA" id="ARBA00022729"/>
    </source>
</evidence>
<dbReference type="Gene3D" id="2.70.98.70">
    <property type="match status" value="1"/>
</dbReference>
<dbReference type="EMBL" id="JBHTIT010000001">
    <property type="protein sequence ID" value="MFD0950026.1"/>
    <property type="molecule type" value="Genomic_DNA"/>
</dbReference>
<reference evidence="8" key="1">
    <citation type="journal article" date="2019" name="Int. J. Syst. Evol. Microbiol.">
        <title>The Global Catalogue of Microorganisms (GCM) 10K type strain sequencing project: providing services to taxonomists for standard genome sequencing and annotation.</title>
        <authorList>
            <consortium name="The Broad Institute Genomics Platform"/>
            <consortium name="The Broad Institute Genome Sequencing Center for Infectious Disease"/>
            <person name="Wu L."/>
            <person name="Ma J."/>
        </authorList>
    </citation>
    <scope>NUCLEOTIDE SEQUENCE [LARGE SCALE GENOMIC DNA]</scope>
    <source>
        <strain evidence="8">CCUG 63419</strain>
    </source>
</reference>
<evidence type="ECO:0000256" key="1">
    <source>
        <dbReference type="ARBA" id="ARBA00004418"/>
    </source>
</evidence>
<proteinExistence type="predicted"/>
<dbReference type="InterPro" id="IPR012480">
    <property type="entry name" value="Hepar_II_III_C"/>
</dbReference>